<dbReference type="NCBIfam" id="NF001453">
    <property type="entry name" value="PRK00312.1"/>
    <property type="match status" value="1"/>
</dbReference>
<dbReference type="OrthoDB" id="33618at2157"/>
<dbReference type="NCBIfam" id="TIGR00080">
    <property type="entry name" value="pimt"/>
    <property type="match status" value="1"/>
</dbReference>
<dbReference type="InterPro" id="IPR029063">
    <property type="entry name" value="SAM-dependent_MTases_sf"/>
</dbReference>
<dbReference type="PANTHER" id="PTHR11579:SF0">
    <property type="entry name" value="PROTEIN-L-ISOASPARTATE(D-ASPARTATE) O-METHYLTRANSFERASE"/>
    <property type="match status" value="1"/>
</dbReference>
<evidence type="ECO:0000256" key="4">
    <source>
        <dbReference type="ARBA" id="ARBA00022603"/>
    </source>
</evidence>
<dbReference type="GO" id="GO:0032259">
    <property type="term" value="P:methylation"/>
    <property type="evidence" value="ECO:0007669"/>
    <property type="project" value="UniProtKB-KW"/>
</dbReference>
<dbReference type="GO" id="GO:0005737">
    <property type="term" value="C:cytoplasm"/>
    <property type="evidence" value="ECO:0007669"/>
    <property type="project" value="UniProtKB-SubCell"/>
</dbReference>
<accession>A0A1I6G0G4</accession>
<comment type="function">
    <text evidence="7">Catalyzes the methyl esterification of L-isoaspartyl residues in peptides and proteins that result from spontaneous decomposition of normal L-aspartyl and L-asparaginyl residues. It plays a role in the repair and/or degradation of damaged proteins.</text>
</comment>
<keyword evidence="11" id="KW-1185">Reference proteome</keyword>
<comment type="similarity">
    <text evidence="2">Belongs to the methyltransferase superfamily. L-isoaspartyl/D-aspartyl protein methyltransferase family.</text>
</comment>
<dbReference type="STRING" id="35743.SAMN04487937_1463"/>
<dbReference type="CDD" id="cd02440">
    <property type="entry name" value="AdoMet_MTases"/>
    <property type="match status" value="1"/>
</dbReference>
<dbReference type="AlphaFoldDB" id="A0A1I6G0G4"/>
<dbReference type="SUPFAM" id="SSF53335">
    <property type="entry name" value="S-adenosyl-L-methionine-dependent methyltransferases"/>
    <property type="match status" value="1"/>
</dbReference>
<dbReference type="EC" id="2.1.1.77" evidence="9"/>
<evidence type="ECO:0000256" key="5">
    <source>
        <dbReference type="ARBA" id="ARBA00022679"/>
    </source>
</evidence>
<name>A0A1I6G0G4_HALSD</name>
<reference evidence="11" key="1">
    <citation type="submission" date="2016-10" db="EMBL/GenBank/DDBJ databases">
        <authorList>
            <person name="Varghese N."/>
            <person name="Submissions S."/>
        </authorList>
    </citation>
    <scope>NUCLEOTIDE SEQUENCE [LARGE SCALE GENOMIC DNA]</scope>
    <source>
        <strain evidence="11">RD 26</strain>
    </source>
</reference>
<dbReference type="GO" id="GO:0004719">
    <property type="term" value="F:protein-L-isoaspartate (D-aspartate) O-methyltransferase activity"/>
    <property type="evidence" value="ECO:0007669"/>
    <property type="project" value="UniProtKB-UniRule"/>
</dbReference>
<proteinExistence type="inferred from homology"/>
<dbReference type="InterPro" id="IPR000682">
    <property type="entry name" value="PCMT"/>
</dbReference>
<dbReference type="Pfam" id="PF01135">
    <property type="entry name" value="PCMT"/>
    <property type="match status" value="1"/>
</dbReference>
<evidence type="ECO:0000256" key="3">
    <source>
        <dbReference type="ARBA" id="ARBA00022490"/>
    </source>
</evidence>
<evidence type="ECO:0000256" key="8">
    <source>
        <dbReference type="ARBA" id="ARBA00029295"/>
    </source>
</evidence>
<evidence type="ECO:0000313" key="10">
    <source>
        <dbReference type="EMBL" id="SFR35669.1"/>
    </source>
</evidence>
<organism evidence="10 11">
    <name type="scientific">Halorubrum sodomense</name>
    <dbReference type="NCBI Taxonomy" id="35743"/>
    <lineage>
        <taxon>Archaea</taxon>
        <taxon>Methanobacteriati</taxon>
        <taxon>Methanobacteriota</taxon>
        <taxon>Stenosarchaea group</taxon>
        <taxon>Halobacteria</taxon>
        <taxon>Halobacteriales</taxon>
        <taxon>Haloferacaceae</taxon>
        <taxon>Halorubrum</taxon>
    </lineage>
</organism>
<gene>
    <name evidence="10" type="ORF">SAMN04487937_1463</name>
</gene>
<dbReference type="RefSeq" id="WP_092920883.1">
    <property type="nucleotide sequence ID" value="NZ_FOYN01000002.1"/>
</dbReference>
<protein>
    <recommendedName>
        <fullName evidence="9">Protein-L-isoaspartate O-methyltransferase</fullName>
        <ecNumber evidence="9">2.1.1.77</ecNumber>
    </recommendedName>
</protein>
<keyword evidence="6" id="KW-0949">S-adenosyl-L-methionine</keyword>
<dbReference type="EMBL" id="FOYN01000002">
    <property type="protein sequence ID" value="SFR35669.1"/>
    <property type="molecule type" value="Genomic_DNA"/>
</dbReference>
<dbReference type="GO" id="GO:0030091">
    <property type="term" value="P:protein repair"/>
    <property type="evidence" value="ECO:0007669"/>
    <property type="project" value="UniProtKB-UniRule"/>
</dbReference>
<sequence>MNDADRAAARRELVRALRDRLDASERTLSAIGAVPRHEFVPEPQRASAYDDRPLPIGHDQTVSAPHMVAMMTDLLDVERGDRVFEVGTGCGYHAAVVTEVVGPGNVFSAERVPELAADARERLDRLGYDVTVAAEDGLEAFADEAPFDATYLTCAAPGSVPDPIVDRVRTGGRVVAPVREGGRQRLVRLTVREDGIDREDYGGVRFVPMQ</sequence>
<evidence type="ECO:0000256" key="7">
    <source>
        <dbReference type="ARBA" id="ARBA00025330"/>
    </source>
</evidence>
<evidence type="ECO:0000256" key="2">
    <source>
        <dbReference type="ARBA" id="ARBA00005369"/>
    </source>
</evidence>
<evidence type="ECO:0000256" key="9">
    <source>
        <dbReference type="NCBIfam" id="TIGR00080"/>
    </source>
</evidence>
<comment type="subcellular location">
    <subcellularLocation>
        <location evidence="1">Cytoplasm</location>
    </subcellularLocation>
</comment>
<keyword evidence="3" id="KW-0963">Cytoplasm</keyword>
<comment type="catalytic activity">
    <reaction evidence="8">
        <text>[protein]-L-isoaspartate + S-adenosyl-L-methionine = [protein]-L-isoaspartate alpha-methyl ester + S-adenosyl-L-homocysteine</text>
        <dbReference type="Rhea" id="RHEA:12705"/>
        <dbReference type="Rhea" id="RHEA-COMP:12143"/>
        <dbReference type="Rhea" id="RHEA-COMP:12144"/>
        <dbReference type="ChEBI" id="CHEBI:57856"/>
        <dbReference type="ChEBI" id="CHEBI:59789"/>
        <dbReference type="ChEBI" id="CHEBI:90596"/>
        <dbReference type="ChEBI" id="CHEBI:90598"/>
        <dbReference type="EC" id="2.1.1.77"/>
    </reaction>
</comment>
<keyword evidence="4 10" id="KW-0489">Methyltransferase</keyword>
<evidence type="ECO:0000313" key="11">
    <source>
        <dbReference type="Proteomes" id="UP000198932"/>
    </source>
</evidence>
<evidence type="ECO:0000256" key="1">
    <source>
        <dbReference type="ARBA" id="ARBA00004496"/>
    </source>
</evidence>
<dbReference type="PANTHER" id="PTHR11579">
    <property type="entry name" value="PROTEIN-L-ISOASPARTATE O-METHYLTRANSFERASE"/>
    <property type="match status" value="1"/>
</dbReference>
<keyword evidence="5 10" id="KW-0808">Transferase</keyword>
<evidence type="ECO:0000256" key="6">
    <source>
        <dbReference type="ARBA" id="ARBA00022691"/>
    </source>
</evidence>
<dbReference type="Gene3D" id="3.40.50.150">
    <property type="entry name" value="Vaccinia Virus protein VP39"/>
    <property type="match status" value="1"/>
</dbReference>
<dbReference type="Proteomes" id="UP000198932">
    <property type="component" value="Unassembled WGS sequence"/>
</dbReference>